<dbReference type="RefSeq" id="WP_406826547.1">
    <property type="nucleotide sequence ID" value="NZ_CP157485.1"/>
</dbReference>
<dbReference type="EMBL" id="CP157485">
    <property type="protein sequence ID" value="XBO49218.1"/>
    <property type="molecule type" value="Genomic_DNA"/>
</dbReference>
<organism evidence="1">
    <name type="scientific">Pedobacter sp. KACC 23697</name>
    <dbReference type="NCBI Taxonomy" id="3149230"/>
    <lineage>
        <taxon>Bacteria</taxon>
        <taxon>Pseudomonadati</taxon>
        <taxon>Bacteroidota</taxon>
        <taxon>Sphingobacteriia</taxon>
        <taxon>Sphingobacteriales</taxon>
        <taxon>Sphingobacteriaceae</taxon>
        <taxon>Pedobacter</taxon>
    </lineage>
</organism>
<reference evidence="1" key="1">
    <citation type="submission" date="2024-05" db="EMBL/GenBank/DDBJ databases">
        <authorList>
            <person name="Kim S."/>
            <person name="Heo J."/>
            <person name="Choi H."/>
            <person name="Choi Y."/>
            <person name="Kwon S.-W."/>
            <person name="Kim Y."/>
        </authorList>
    </citation>
    <scope>NUCLEOTIDE SEQUENCE</scope>
    <source>
        <strain evidence="1">KACC 23697</strain>
    </source>
</reference>
<accession>A0AAU7K9T9</accession>
<gene>
    <name evidence="1" type="ORF">ABEG20_06340</name>
</gene>
<sequence>MVIKVLPSWLIYKRNYRSGQEKILRCATIDIILQLFINDRLAEPTHFRVARPQHRISVLLKSGLTNFSGSTDKAIPLTSKENGAAFMNAAE</sequence>
<proteinExistence type="predicted"/>
<dbReference type="AlphaFoldDB" id="A0AAU7K9T9"/>
<evidence type="ECO:0000313" key="1">
    <source>
        <dbReference type="EMBL" id="XBO49218.1"/>
    </source>
</evidence>
<protein>
    <submittedName>
        <fullName evidence="1">Uncharacterized protein</fullName>
    </submittedName>
</protein>
<name>A0AAU7K9T9_9SPHI</name>